<keyword evidence="5" id="KW-1185">Reference proteome</keyword>
<dbReference type="Proteomes" id="UP000799092">
    <property type="component" value="Unassembled WGS sequence"/>
</dbReference>
<reference evidence="4" key="1">
    <citation type="submission" date="2019-11" db="EMBL/GenBank/DDBJ databases">
        <authorList>
            <person name="Li J."/>
        </authorList>
    </citation>
    <scope>NUCLEOTIDE SEQUENCE</scope>
    <source>
        <strain evidence="4">B6B</strain>
    </source>
</reference>
<organism evidence="4 5">
    <name type="scientific">Aquibacillus halophilus</name>
    <dbReference type="NCBI Taxonomy" id="930132"/>
    <lineage>
        <taxon>Bacteria</taxon>
        <taxon>Bacillati</taxon>
        <taxon>Bacillota</taxon>
        <taxon>Bacilli</taxon>
        <taxon>Bacillales</taxon>
        <taxon>Bacillaceae</taxon>
        <taxon>Aquibacillus</taxon>
    </lineage>
</organism>
<dbReference type="InterPro" id="IPR016047">
    <property type="entry name" value="M23ase_b-sheet_dom"/>
</dbReference>
<evidence type="ECO:0000313" key="5">
    <source>
        <dbReference type="Proteomes" id="UP000799092"/>
    </source>
</evidence>
<name>A0A6A8DCI2_9BACI</name>
<dbReference type="Pfam" id="PF01551">
    <property type="entry name" value="Peptidase_M23"/>
    <property type="match status" value="1"/>
</dbReference>
<dbReference type="AlphaFoldDB" id="A0A6A8DCI2"/>
<dbReference type="InterPro" id="IPR050570">
    <property type="entry name" value="Cell_wall_metabolism_enzyme"/>
</dbReference>
<comment type="caution">
    <text evidence="4">The sequence shown here is derived from an EMBL/GenBank/DDBJ whole genome shotgun (WGS) entry which is preliminary data.</text>
</comment>
<keyword evidence="2" id="KW-0472">Membrane</keyword>
<dbReference type="OrthoDB" id="2986589at2"/>
<dbReference type="CDD" id="cd12797">
    <property type="entry name" value="M23_peptidase"/>
    <property type="match status" value="1"/>
</dbReference>
<dbReference type="GO" id="GO:0004222">
    <property type="term" value="F:metalloendopeptidase activity"/>
    <property type="evidence" value="ECO:0007669"/>
    <property type="project" value="TreeGrafter"/>
</dbReference>
<dbReference type="SUPFAM" id="SSF51261">
    <property type="entry name" value="Duplicated hybrid motif"/>
    <property type="match status" value="1"/>
</dbReference>
<dbReference type="PANTHER" id="PTHR21666:SF274">
    <property type="entry name" value="STAGE IV SPORULATION PROTEIN FA"/>
    <property type="match status" value="1"/>
</dbReference>
<feature type="transmembrane region" description="Helical" evidence="2">
    <location>
        <begin position="66"/>
        <end position="85"/>
    </location>
</feature>
<dbReference type="EMBL" id="WJNG01000007">
    <property type="protein sequence ID" value="MRH42980.1"/>
    <property type="molecule type" value="Genomic_DNA"/>
</dbReference>
<feature type="compositionally biased region" description="Basic residues" evidence="1">
    <location>
        <begin position="8"/>
        <end position="18"/>
    </location>
</feature>
<protein>
    <submittedName>
        <fullName evidence="4">Peptidoglycan DD-metalloendopeptidase family protein</fullName>
    </submittedName>
</protein>
<dbReference type="RefSeq" id="WP_153736623.1">
    <property type="nucleotide sequence ID" value="NZ_WJNG01000007.1"/>
</dbReference>
<accession>A0A6A8DCI2</accession>
<feature type="region of interest" description="Disordered" evidence="1">
    <location>
        <begin position="1"/>
        <end position="25"/>
    </location>
</feature>
<keyword evidence="2" id="KW-0812">Transmembrane</keyword>
<dbReference type="Gene3D" id="2.70.70.10">
    <property type="entry name" value="Glucose Permease (Domain IIA)"/>
    <property type="match status" value="1"/>
</dbReference>
<evidence type="ECO:0000313" key="4">
    <source>
        <dbReference type="EMBL" id="MRH42980.1"/>
    </source>
</evidence>
<proteinExistence type="predicted"/>
<dbReference type="PANTHER" id="PTHR21666">
    <property type="entry name" value="PEPTIDASE-RELATED"/>
    <property type="match status" value="1"/>
</dbReference>
<keyword evidence="2" id="KW-1133">Transmembrane helix</keyword>
<dbReference type="InterPro" id="IPR011055">
    <property type="entry name" value="Dup_hybrid_motif"/>
</dbReference>
<gene>
    <name evidence="4" type="ORF">GH741_09810</name>
</gene>
<evidence type="ECO:0000256" key="1">
    <source>
        <dbReference type="SAM" id="MobiDB-lite"/>
    </source>
</evidence>
<sequence length="255" mass="28633">MNKDIKQVRKSISKRKRDKTGISNSKINRNFSTATFPHDEEKHGYAPFSPITDSSKSVKDTFVASLMMKSILAAVMFFGVALFVGNDIDWLQQPKEWTSMALTEEFPFASVNHWYQEKFGYPLALTPSQEDQVNQQGQALPVNGTVSQSFKTNGRGILIQTKETSKVVAIDKGTVIFAGNDTKTNKTVIVQHRDGSNTIYGNLSSIDVYQYQFIASNEVIGEFIPTETNSNVYFAIEKNNQFLDPVKVIEVDERP</sequence>
<evidence type="ECO:0000259" key="3">
    <source>
        <dbReference type="Pfam" id="PF01551"/>
    </source>
</evidence>
<evidence type="ECO:0000256" key="2">
    <source>
        <dbReference type="SAM" id="Phobius"/>
    </source>
</evidence>
<feature type="domain" description="M23ase beta-sheet core" evidence="3">
    <location>
        <begin position="155"/>
        <end position="245"/>
    </location>
</feature>